<dbReference type="EMBL" id="CM031823">
    <property type="protein sequence ID" value="KAG6626392.1"/>
    <property type="molecule type" value="Genomic_DNA"/>
</dbReference>
<evidence type="ECO:0000313" key="2">
    <source>
        <dbReference type="Proteomes" id="UP000811609"/>
    </source>
</evidence>
<accession>A0A8T1N8S0</accession>
<dbReference type="Proteomes" id="UP000811609">
    <property type="component" value="Chromosome 15"/>
</dbReference>
<comment type="caution">
    <text evidence="1">The sequence shown here is derived from an EMBL/GenBank/DDBJ whole genome shotgun (WGS) entry which is preliminary data.</text>
</comment>
<reference evidence="1" key="1">
    <citation type="submission" date="2020-12" db="EMBL/GenBank/DDBJ databases">
        <title>WGS assembly of Carya illinoinensis cv. Pawnee.</title>
        <authorList>
            <person name="Platts A."/>
            <person name="Shu S."/>
            <person name="Wright S."/>
            <person name="Barry K."/>
            <person name="Edger P."/>
            <person name="Pires J.C."/>
            <person name="Schmutz J."/>
        </authorList>
    </citation>
    <scope>NUCLEOTIDE SEQUENCE</scope>
    <source>
        <tissue evidence="1">Leaf</tissue>
    </source>
</reference>
<proteinExistence type="predicted"/>
<gene>
    <name evidence="1" type="ORF">CIPAW_15G044800</name>
</gene>
<sequence length="129" mass="15332">MKISKKDFISCRFCFMLSYIPSNINLLAMQHDSQETFVLFRNIYCLGFNEFHILPWEKREILKVRELQKDSKNCLYQPQKYTQHTHEDPRIRVCAEIKNIFIDPLSLNKPKAKINCSTPLQKYSKQTDG</sequence>
<dbReference type="AlphaFoldDB" id="A0A8T1N8S0"/>
<evidence type="ECO:0000313" key="1">
    <source>
        <dbReference type="EMBL" id="KAG6626392.1"/>
    </source>
</evidence>
<protein>
    <submittedName>
        <fullName evidence="1">Uncharacterized protein</fullName>
    </submittedName>
</protein>
<organism evidence="1 2">
    <name type="scientific">Carya illinoinensis</name>
    <name type="common">Pecan</name>
    <dbReference type="NCBI Taxonomy" id="32201"/>
    <lineage>
        <taxon>Eukaryota</taxon>
        <taxon>Viridiplantae</taxon>
        <taxon>Streptophyta</taxon>
        <taxon>Embryophyta</taxon>
        <taxon>Tracheophyta</taxon>
        <taxon>Spermatophyta</taxon>
        <taxon>Magnoliopsida</taxon>
        <taxon>eudicotyledons</taxon>
        <taxon>Gunneridae</taxon>
        <taxon>Pentapetalae</taxon>
        <taxon>rosids</taxon>
        <taxon>fabids</taxon>
        <taxon>Fagales</taxon>
        <taxon>Juglandaceae</taxon>
        <taxon>Carya</taxon>
    </lineage>
</organism>
<name>A0A8T1N8S0_CARIL</name>
<keyword evidence="2" id="KW-1185">Reference proteome</keyword>